<dbReference type="PANTHER" id="PTHR33908:SF11">
    <property type="entry name" value="MEMBRANE PROTEIN"/>
    <property type="match status" value="1"/>
</dbReference>
<evidence type="ECO:0000256" key="8">
    <source>
        <dbReference type="SAM" id="Phobius"/>
    </source>
</evidence>
<evidence type="ECO:0000256" key="5">
    <source>
        <dbReference type="ARBA" id="ARBA00022692"/>
    </source>
</evidence>
<feature type="transmembrane region" description="Helical" evidence="8">
    <location>
        <begin position="176"/>
        <end position="194"/>
    </location>
</feature>
<dbReference type="Proteomes" id="UP000177659">
    <property type="component" value="Unassembled WGS sequence"/>
</dbReference>
<keyword evidence="4" id="KW-0808">Transferase</keyword>
<accession>A0A1F6D0V6</accession>
<keyword evidence="3" id="KW-0328">Glycosyltransferase</keyword>
<feature type="transmembrane region" description="Helical" evidence="8">
    <location>
        <begin position="12"/>
        <end position="30"/>
    </location>
</feature>
<feature type="transmembrane region" description="Helical" evidence="8">
    <location>
        <begin position="394"/>
        <end position="411"/>
    </location>
</feature>
<keyword evidence="2" id="KW-1003">Cell membrane</keyword>
<dbReference type="Pfam" id="PF13231">
    <property type="entry name" value="PMT_2"/>
    <property type="match status" value="1"/>
</dbReference>
<name>A0A1F6D0V6_9BACT</name>
<evidence type="ECO:0000256" key="3">
    <source>
        <dbReference type="ARBA" id="ARBA00022676"/>
    </source>
</evidence>
<comment type="subcellular location">
    <subcellularLocation>
        <location evidence="1">Cell membrane</location>
        <topology evidence="1">Multi-pass membrane protein</topology>
    </subcellularLocation>
</comment>
<evidence type="ECO:0000256" key="4">
    <source>
        <dbReference type="ARBA" id="ARBA00022679"/>
    </source>
</evidence>
<evidence type="ECO:0000259" key="9">
    <source>
        <dbReference type="Pfam" id="PF13231"/>
    </source>
</evidence>
<dbReference type="GO" id="GO:0016763">
    <property type="term" value="F:pentosyltransferase activity"/>
    <property type="evidence" value="ECO:0007669"/>
    <property type="project" value="TreeGrafter"/>
</dbReference>
<proteinExistence type="predicted"/>
<dbReference type="InterPro" id="IPR050297">
    <property type="entry name" value="LipidA_mod_glycosyltrf_83"/>
</dbReference>
<keyword evidence="5 8" id="KW-0812">Transmembrane</keyword>
<feature type="transmembrane region" description="Helical" evidence="8">
    <location>
        <begin position="200"/>
        <end position="216"/>
    </location>
</feature>
<reference evidence="10 11" key="1">
    <citation type="journal article" date="2016" name="Nat. Commun.">
        <title>Thousands of microbial genomes shed light on interconnected biogeochemical processes in an aquifer system.</title>
        <authorList>
            <person name="Anantharaman K."/>
            <person name="Brown C.T."/>
            <person name="Hug L.A."/>
            <person name="Sharon I."/>
            <person name="Castelle C.J."/>
            <person name="Probst A.J."/>
            <person name="Thomas B.C."/>
            <person name="Singh A."/>
            <person name="Wilkins M.J."/>
            <person name="Karaoz U."/>
            <person name="Brodie E.L."/>
            <person name="Williams K.H."/>
            <person name="Hubbard S.S."/>
            <person name="Banfield J.F."/>
        </authorList>
    </citation>
    <scope>NUCLEOTIDE SEQUENCE [LARGE SCALE GENOMIC DNA]</scope>
</reference>
<feature type="transmembrane region" description="Helical" evidence="8">
    <location>
        <begin position="129"/>
        <end position="148"/>
    </location>
</feature>
<dbReference type="GO" id="GO:0009103">
    <property type="term" value="P:lipopolysaccharide biosynthetic process"/>
    <property type="evidence" value="ECO:0007669"/>
    <property type="project" value="UniProtKB-ARBA"/>
</dbReference>
<evidence type="ECO:0000256" key="7">
    <source>
        <dbReference type="ARBA" id="ARBA00023136"/>
    </source>
</evidence>
<feature type="transmembrane region" description="Helical" evidence="8">
    <location>
        <begin position="88"/>
        <end position="117"/>
    </location>
</feature>
<gene>
    <name evidence="10" type="ORF">A3D62_00290</name>
</gene>
<feature type="transmembrane region" description="Helical" evidence="8">
    <location>
        <begin position="154"/>
        <end position="169"/>
    </location>
</feature>
<feature type="transmembrane region" description="Helical" evidence="8">
    <location>
        <begin position="418"/>
        <end position="437"/>
    </location>
</feature>
<evidence type="ECO:0000256" key="2">
    <source>
        <dbReference type="ARBA" id="ARBA00022475"/>
    </source>
</evidence>
<evidence type="ECO:0000313" key="11">
    <source>
        <dbReference type="Proteomes" id="UP000177659"/>
    </source>
</evidence>
<evidence type="ECO:0000313" key="10">
    <source>
        <dbReference type="EMBL" id="OGG55063.1"/>
    </source>
</evidence>
<sequence>MYMERAYHRHALLIVGALLVVYSLAGWYFWSVEKAAYDPTYGFPIVNGGDSESYAFLAGNMLENGVFSSSKEAPFVAEMFRSPGYPAFLVPFLFAFDSFIPVVFVQVILVILSALLVYAIGRSLYSEKIALGTALVFALNPAIIFYTFTILSDILFLFLFLAAIYLLFFRTHTSPYSTYLSIALGALILGYAILVRPAGLYSVWIILPFIVLWYASKTGIKKALVCALVFGIFSLSALVPWYLRNYSHSGSAALSSIGPYTLLFYNVAGFLGSKEGRGADDMKEEIREAEFPQVTRDDLQSGRYTKEINHVAARYIQEDPVNYALYHSLGSINFFLASSFKDVSNESAQFREFLLSTPLLGEDQVSLRERLNTGLLKGAFSVVALEPLFSLERLWWLLVSLCAAMAPLLFWRNKDSRLVMLFFFFLVGYFALIFGPVSYPRYRIASEPFLLLLAAGTLSVMIPYVRQKFSGTFSRT</sequence>
<evidence type="ECO:0000256" key="1">
    <source>
        <dbReference type="ARBA" id="ARBA00004651"/>
    </source>
</evidence>
<dbReference type="GO" id="GO:0005886">
    <property type="term" value="C:plasma membrane"/>
    <property type="evidence" value="ECO:0007669"/>
    <property type="project" value="UniProtKB-SubCell"/>
</dbReference>
<protein>
    <recommendedName>
        <fullName evidence="9">Glycosyltransferase RgtA/B/C/D-like domain-containing protein</fullName>
    </recommendedName>
</protein>
<evidence type="ECO:0000256" key="6">
    <source>
        <dbReference type="ARBA" id="ARBA00022989"/>
    </source>
</evidence>
<keyword evidence="6 8" id="KW-1133">Transmembrane helix</keyword>
<comment type="caution">
    <text evidence="10">The sequence shown here is derived from an EMBL/GenBank/DDBJ whole genome shotgun (WGS) entry which is preliminary data.</text>
</comment>
<dbReference type="AlphaFoldDB" id="A0A1F6D0V6"/>
<dbReference type="EMBL" id="MFLC01000022">
    <property type="protein sequence ID" value="OGG55063.1"/>
    <property type="molecule type" value="Genomic_DNA"/>
</dbReference>
<feature type="transmembrane region" description="Helical" evidence="8">
    <location>
        <begin position="449"/>
        <end position="465"/>
    </location>
</feature>
<organism evidence="10 11">
    <name type="scientific">Candidatus Kaiserbacteria bacterium RIFCSPHIGHO2_02_FULL_49_11</name>
    <dbReference type="NCBI Taxonomy" id="1798489"/>
    <lineage>
        <taxon>Bacteria</taxon>
        <taxon>Candidatus Kaiseribacteriota</taxon>
    </lineage>
</organism>
<dbReference type="InterPro" id="IPR038731">
    <property type="entry name" value="RgtA/B/C-like"/>
</dbReference>
<feature type="transmembrane region" description="Helical" evidence="8">
    <location>
        <begin position="223"/>
        <end position="243"/>
    </location>
</feature>
<feature type="domain" description="Glycosyltransferase RgtA/B/C/D-like" evidence="9">
    <location>
        <begin position="93"/>
        <end position="235"/>
    </location>
</feature>
<dbReference type="PANTHER" id="PTHR33908">
    <property type="entry name" value="MANNOSYLTRANSFERASE YKCB-RELATED"/>
    <property type="match status" value="1"/>
</dbReference>
<keyword evidence="7 8" id="KW-0472">Membrane</keyword>